<evidence type="ECO:0000313" key="2">
    <source>
        <dbReference type="Proteomes" id="UP000826234"/>
    </source>
</evidence>
<reference evidence="1 2" key="1">
    <citation type="journal article" date="2022" name="Gigascience">
        <title>A chromosome-level genome assembly and annotation of the desert horned lizard, Phrynosoma platyrhinos, provides insight into chromosomal rearrangements among reptiles.</title>
        <authorList>
            <person name="Koochekian N."/>
            <person name="Ascanio A."/>
            <person name="Farleigh K."/>
            <person name="Card D.C."/>
            <person name="Schield D.R."/>
            <person name="Castoe T.A."/>
            <person name="Jezkova T."/>
        </authorList>
    </citation>
    <scope>NUCLEOTIDE SEQUENCE [LARGE SCALE GENOMIC DNA]</scope>
    <source>
        <strain evidence="1">NK-2021</strain>
    </source>
</reference>
<comment type="caution">
    <text evidence="1">The sequence shown here is derived from an EMBL/GenBank/DDBJ whole genome shotgun (WGS) entry which is preliminary data.</text>
</comment>
<dbReference type="Proteomes" id="UP000826234">
    <property type="component" value="Unassembled WGS sequence"/>
</dbReference>
<gene>
    <name evidence="1" type="ORF">JD844_003708</name>
</gene>
<keyword evidence="2" id="KW-1185">Reference proteome</keyword>
<sequence length="166" mass="18221">MMFSKEDKEAAKLGLSVFTSAIHPPPKEMEPTSMVDTHHLLEKIRKGAVGGTTTQLLLAAWRKRPPTMAIVQQGHVLLNLEGGKVGVAAPDGPHLPEAKKVGNGGGAHHPEPREDTTQIRMTESLFETEDAAVIFCPKGTQCQVLYWVLQRFAAPFQVELFKSTFH</sequence>
<accession>A0ABQ7TD23</accession>
<evidence type="ECO:0000313" key="1">
    <source>
        <dbReference type="EMBL" id="KAH0627659.1"/>
    </source>
</evidence>
<proteinExistence type="predicted"/>
<name>A0ABQ7TD23_PHRPL</name>
<organism evidence="1 2">
    <name type="scientific">Phrynosoma platyrhinos</name>
    <name type="common">Desert horned lizard</name>
    <dbReference type="NCBI Taxonomy" id="52577"/>
    <lineage>
        <taxon>Eukaryota</taxon>
        <taxon>Metazoa</taxon>
        <taxon>Chordata</taxon>
        <taxon>Craniata</taxon>
        <taxon>Vertebrata</taxon>
        <taxon>Euteleostomi</taxon>
        <taxon>Lepidosauria</taxon>
        <taxon>Squamata</taxon>
        <taxon>Bifurcata</taxon>
        <taxon>Unidentata</taxon>
        <taxon>Episquamata</taxon>
        <taxon>Toxicofera</taxon>
        <taxon>Iguania</taxon>
        <taxon>Phrynosomatidae</taxon>
        <taxon>Phrynosomatinae</taxon>
        <taxon>Phrynosoma</taxon>
    </lineage>
</organism>
<dbReference type="EMBL" id="JAIPUX010000521">
    <property type="protein sequence ID" value="KAH0627659.1"/>
    <property type="molecule type" value="Genomic_DNA"/>
</dbReference>
<protein>
    <submittedName>
        <fullName evidence="1">Uncharacterized protein</fullName>
    </submittedName>
</protein>